<evidence type="ECO:0000313" key="2">
    <source>
        <dbReference type="EMBL" id="KNE91709.1"/>
    </source>
</evidence>
<feature type="region of interest" description="Disordered" evidence="1">
    <location>
        <begin position="1"/>
        <end position="57"/>
    </location>
</feature>
<evidence type="ECO:0000313" key="3">
    <source>
        <dbReference type="Proteomes" id="UP000054564"/>
    </source>
</evidence>
<dbReference type="EMBL" id="AJIL01000191">
    <property type="protein sequence ID" value="KNE91709.1"/>
    <property type="molecule type" value="Genomic_DNA"/>
</dbReference>
<comment type="caution">
    <text evidence="2">The sequence shown here is derived from an EMBL/GenBank/DDBJ whole genome shotgun (WGS) entry which is preliminary data.</text>
</comment>
<feature type="compositionally biased region" description="Acidic residues" evidence="1">
    <location>
        <begin position="20"/>
        <end position="30"/>
    </location>
</feature>
<evidence type="ECO:0000256" key="1">
    <source>
        <dbReference type="SAM" id="MobiDB-lite"/>
    </source>
</evidence>
<dbReference type="Proteomes" id="UP000054564">
    <property type="component" value="Unassembled WGS sequence"/>
</dbReference>
<proteinExistence type="predicted"/>
<organism evidence="2 3">
    <name type="scientific">Puccinia striiformis f. sp. tritici PST-78</name>
    <dbReference type="NCBI Taxonomy" id="1165861"/>
    <lineage>
        <taxon>Eukaryota</taxon>
        <taxon>Fungi</taxon>
        <taxon>Dikarya</taxon>
        <taxon>Basidiomycota</taxon>
        <taxon>Pucciniomycotina</taxon>
        <taxon>Pucciniomycetes</taxon>
        <taxon>Pucciniales</taxon>
        <taxon>Pucciniaceae</taxon>
        <taxon>Puccinia</taxon>
    </lineage>
</organism>
<sequence>MRRFSMRFKPSDDHIKFQPSDDDSESDDSEESFHCQGKPDELVQDPLTPRHKPSRPAYACRTREVLVSESPDFYGYQSGIERQKHAQSMLTEGLPPIAPLSFAPRNLGRTQSSDSDKTMVEEPLLVIKTKTPTSSPAKRMKSPSPIKKFKNISPKQRTSKNQFRHSLSQLPSPKPKSRRASLNIFRSPSFRRAPDENAAAAPGLSRNSPQKNSKPPRARFSLLQASRRFSKNLCDIKEVDRRATVQPQGSSKDLYLFTEEDTVMV</sequence>
<feature type="compositionally biased region" description="Basic and acidic residues" evidence="1">
    <location>
        <begin position="31"/>
        <end position="41"/>
    </location>
</feature>
<dbReference type="AlphaFoldDB" id="A0A0L0UY70"/>
<accession>A0A0L0UY70</accession>
<feature type="region of interest" description="Disordered" evidence="1">
    <location>
        <begin position="97"/>
        <end position="218"/>
    </location>
</feature>
<dbReference type="OrthoDB" id="2504703at2759"/>
<protein>
    <submittedName>
        <fullName evidence="2">Uncharacterized protein</fullName>
    </submittedName>
</protein>
<gene>
    <name evidence="2" type="ORF">PSTG_14867</name>
</gene>
<reference evidence="3" key="1">
    <citation type="submission" date="2014-03" db="EMBL/GenBank/DDBJ databases">
        <title>The Genome Sequence of Puccinia striiformis f. sp. tritici PST-78.</title>
        <authorList>
            <consortium name="The Broad Institute Genome Sequencing Platform"/>
            <person name="Cuomo C."/>
            <person name="Hulbert S."/>
            <person name="Chen X."/>
            <person name="Walker B."/>
            <person name="Young S.K."/>
            <person name="Zeng Q."/>
            <person name="Gargeya S."/>
            <person name="Fitzgerald M."/>
            <person name="Haas B."/>
            <person name="Abouelleil A."/>
            <person name="Alvarado L."/>
            <person name="Arachchi H.M."/>
            <person name="Berlin A.M."/>
            <person name="Chapman S.B."/>
            <person name="Goldberg J."/>
            <person name="Griggs A."/>
            <person name="Gujja S."/>
            <person name="Hansen M."/>
            <person name="Howarth C."/>
            <person name="Imamovic A."/>
            <person name="Larimer J."/>
            <person name="McCowan C."/>
            <person name="Montmayeur A."/>
            <person name="Murphy C."/>
            <person name="Neiman D."/>
            <person name="Pearson M."/>
            <person name="Priest M."/>
            <person name="Roberts A."/>
            <person name="Saif S."/>
            <person name="Shea T."/>
            <person name="Sisk P."/>
            <person name="Sykes S."/>
            <person name="Wortman J."/>
            <person name="Nusbaum C."/>
            <person name="Birren B."/>
        </authorList>
    </citation>
    <scope>NUCLEOTIDE SEQUENCE [LARGE SCALE GENOMIC DNA]</scope>
    <source>
        <strain evidence="3">race PST-78</strain>
    </source>
</reference>
<keyword evidence="3" id="KW-1185">Reference proteome</keyword>
<name>A0A0L0UY70_9BASI</name>
<feature type="compositionally biased region" description="Polar residues" evidence="1">
    <location>
        <begin position="153"/>
        <end position="165"/>
    </location>
</feature>